<dbReference type="InterPro" id="IPR051956">
    <property type="entry name" value="eIF2B_epsilon"/>
</dbReference>
<dbReference type="VEuPathDB" id="FungiDB:LELG_00709"/>
<evidence type="ECO:0000256" key="2">
    <source>
        <dbReference type="ARBA" id="ARBA00007878"/>
    </source>
</evidence>
<feature type="compositionally biased region" description="Acidic residues" evidence="8">
    <location>
        <begin position="437"/>
        <end position="473"/>
    </location>
</feature>
<evidence type="ECO:0000256" key="3">
    <source>
        <dbReference type="ARBA" id="ARBA00022490"/>
    </source>
</evidence>
<dbReference type="HOGENOM" id="CLU_012507_1_0_1"/>
<keyword evidence="11" id="KW-1185">Reference proteome</keyword>
<keyword evidence="3" id="KW-0963">Cytoplasm</keyword>
<dbReference type="PROSITE" id="PS51363">
    <property type="entry name" value="W2"/>
    <property type="match status" value="1"/>
</dbReference>
<keyword evidence="4" id="KW-0396">Initiation factor</keyword>
<evidence type="ECO:0000259" key="9">
    <source>
        <dbReference type="PROSITE" id="PS51363"/>
    </source>
</evidence>
<dbReference type="InterPro" id="IPR005835">
    <property type="entry name" value="NTP_transferase_dom"/>
</dbReference>
<organism evidence="10 11">
    <name type="scientific">Lodderomyces elongisporus (strain ATCC 11503 / CBS 2605 / JCM 1781 / NBRC 1676 / NRRL YB-4239)</name>
    <name type="common">Yeast</name>
    <name type="synonym">Saccharomyces elongisporus</name>
    <dbReference type="NCBI Taxonomy" id="379508"/>
    <lineage>
        <taxon>Eukaryota</taxon>
        <taxon>Fungi</taxon>
        <taxon>Dikarya</taxon>
        <taxon>Ascomycota</taxon>
        <taxon>Saccharomycotina</taxon>
        <taxon>Pichiomycetes</taxon>
        <taxon>Debaryomycetaceae</taxon>
        <taxon>Candida/Lodderomyces clade</taxon>
        <taxon>Lodderomyces</taxon>
    </lineage>
</organism>
<dbReference type="SMART" id="SM00515">
    <property type="entry name" value="eIF5C"/>
    <property type="match status" value="1"/>
</dbReference>
<dbReference type="EMBL" id="CH981524">
    <property type="protein sequence ID" value="EDK42531.1"/>
    <property type="molecule type" value="Genomic_DNA"/>
</dbReference>
<dbReference type="FunFam" id="1.25.40.180:FF:000022">
    <property type="entry name" value="Translation initiation factor eIF-2B epsilon subunit"/>
    <property type="match status" value="1"/>
</dbReference>
<dbReference type="AlphaFoldDB" id="A5DTM3"/>
<evidence type="ECO:0000256" key="5">
    <source>
        <dbReference type="ARBA" id="ARBA00044144"/>
    </source>
</evidence>
<dbReference type="CDD" id="cd04197">
    <property type="entry name" value="eIF-2B_epsilon_N"/>
    <property type="match status" value="1"/>
</dbReference>
<dbReference type="PANTHER" id="PTHR45887">
    <property type="entry name" value="TRANSLATION INITIATION FACTOR EIF-2B SUBUNIT EPSILON"/>
    <property type="match status" value="1"/>
</dbReference>
<dbReference type="Gene3D" id="2.160.10.10">
    <property type="entry name" value="Hexapeptide repeat proteins"/>
    <property type="match status" value="1"/>
</dbReference>
<evidence type="ECO:0000256" key="8">
    <source>
        <dbReference type="SAM" id="MobiDB-lite"/>
    </source>
</evidence>
<dbReference type="InParanoid" id="A5DTM3"/>
<evidence type="ECO:0000256" key="4">
    <source>
        <dbReference type="ARBA" id="ARBA00022540"/>
    </source>
</evidence>
<dbReference type="STRING" id="379508.A5DTM3"/>
<gene>
    <name evidence="10" type="ORF">LELG_00709</name>
</gene>
<dbReference type="Pfam" id="PF25084">
    <property type="entry name" value="LbH_EIF2B"/>
    <property type="match status" value="1"/>
</dbReference>
<dbReference type="GO" id="GO:0005851">
    <property type="term" value="C:eukaryotic translation initiation factor 2B complex"/>
    <property type="evidence" value="ECO:0007669"/>
    <property type="project" value="EnsemblFungi"/>
</dbReference>
<dbReference type="eggNOG" id="KOG1461">
    <property type="taxonomic scope" value="Eukaryota"/>
</dbReference>
<dbReference type="Gene3D" id="3.90.550.10">
    <property type="entry name" value="Spore Coat Polysaccharide Biosynthesis Protein SpsA, Chain A"/>
    <property type="match status" value="1"/>
</dbReference>
<dbReference type="FunCoup" id="A5DTM3">
    <property type="interactions" value="1142"/>
</dbReference>
<dbReference type="InterPro" id="IPR016024">
    <property type="entry name" value="ARM-type_fold"/>
</dbReference>
<dbReference type="InterPro" id="IPR003307">
    <property type="entry name" value="W2_domain"/>
</dbReference>
<evidence type="ECO:0000313" key="10">
    <source>
        <dbReference type="EMBL" id="EDK42531.1"/>
    </source>
</evidence>
<feature type="domain" description="W2" evidence="9">
    <location>
        <begin position="518"/>
        <end position="681"/>
    </location>
</feature>
<dbReference type="InterPro" id="IPR029044">
    <property type="entry name" value="Nucleotide-diphossugar_trans"/>
</dbReference>
<dbReference type="PANTHER" id="PTHR45887:SF1">
    <property type="entry name" value="TRANSLATION INITIATION FACTOR EIF-2B SUBUNIT EPSILON"/>
    <property type="match status" value="1"/>
</dbReference>
<dbReference type="InterPro" id="IPR035543">
    <property type="entry name" value="eIF-2B_epsilon_N"/>
</dbReference>
<dbReference type="GO" id="GO:0031369">
    <property type="term" value="F:translation initiation factor binding"/>
    <property type="evidence" value="ECO:0007669"/>
    <property type="project" value="InterPro"/>
</dbReference>
<dbReference type="KEGG" id="lel:PVL30_000682"/>
<sequence length="681" mass="77389">MAPKVKKTQQKKDASDEKLQAVVLTDSFETRFMPLSATTPRCLLPLVNVPLIEYTLEFLANAELSDVILVCSSHHEKIQHYIEHSKWSRPNSPIQITLVMSLESRSVGDAMRDIDNRGLITGDFLLVSGDVVTNIDFKKALSFHKQKSQQDKNHMVTMILNKASPVHRTRSKIDPGTFVLDKATNRCVFYQEIPNGKSSLDIDPELLEGDDFAIRNDLIDCHLDICTPHVPQIFQENFDYQYLRSDFLKGVLTSDLLRKTIYAYLSEESSDYSARVESWETYKAVSQDVLGRWTYPILPDCNLADDTTYSYEFNNVYKEEKVILAQSCKIGSSTAIGRNSKIGEGTFVAQSVIGRDCQIGNNVTIRNSYVLDGVTVEDDCILEGCVVASGAVLQKEAHLPPSTVINYNAKVGSGLYFSGNRQNENKSRNINGNNINNDDDDDDDDDDEEEEEEEGDDDDVDDEEDEDYEDYDNTDSSLEKPSFYLLSNISDDSIASISDKKKRRPSRRRYSANSMMSEYDDEQFDVEGLATVSRAIENNHDIDTALLELNTLRMSMNVTYHDVRSVTSEAILKKVNEFVTTDTLKPQEATVKLFTHWGKMFKRQVFSPEEEVDLLQILESDISQMDSSFNQVVLFCVLKTLYDIDVVEEENILQWWNKGEESSVRTLAVKFINWLEEAEEE</sequence>
<dbReference type="GO" id="GO:0005829">
    <property type="term" value="C:cytosol"/>
    <property type="evidence" value="ECO:0007669"/>
    <property type="project" value="UniProtKB-SubCell"/>
</dbReference>
<dbReference type="OMA" id="LAQSCKI"/>
<dbReference type="InterPro" id="IPR056764">
    <property type="entry name" value="LbH_EIF2B3/5"/>
</dbReference>
<dbReference type="GO" id="GO:0002183">
    <property type="term" value="P:cytoplasmic translational initiation"/>
    <property type="evidence" value="ECO:0007669"/>
    <property type="project" value="EnsemblFungi"/>
</dbReference>
<evidence type="ECO:0000256" key="7">
    <source>
        <dbReference type="ARBA" id="ARBA00046432"/>
    </source>
</evidence>
<dbReference type="CDD" id="cd05787">
    <property type="entry name" value="LbH_eIF2B_epsilon"/>
    <property type="match status" value="1"/>
</dbReference>
<dbReference type="InterPro" id="IPR044123">
    <property type="entry name" value="W2_eIF2B_epsilon"/>
</dbReference>
<evidence type="ECO:0000313" key="11">
    <source>
        <dbReference type="Proteomes" id="UP000001996"/>
    </source>
</evidence>
<name>A5DTM3_LODEL</name>
<dbReference type="GeneID" id="5234974"/>
<protein>
    <recommendedName>
        <fullName evidence="5">Translation initiation factor eIF2B subunit epsilon</fullName>
    </recommendedName>
    <alternativeName>
        <fullName evidence="6">eIF2B GDP-GTP exchange factor subunit epsilon</fullName>
    </alternativeName>
</protein>
<dbReference type="GO" id="GO:0003743">
    <property type="term" value="F:translation initiation factor activity"/>
    <property type="evidence" value="ECO:0007669"/>
    <property type="project" value="EnsemblFungi"/>
</dbReference>
<dbReference type="Pfam" id="PF02020">
    <property type="entry name" value="W2"/>
    <property type="match status" value="1"/>
</dbReference>
<proteinExistence type="inferred from homology"/>
<dbReference type="FunFam" id="3.90.550.10:FF:000066">
    <property type="entry name" value="Translation initiation factor eIF-2B subunit epsilon"/>
    <property type="match status" value="1"/>
</dbReference>
<evidence type="ECO:0000256" key="6">
    <source>
        <dbReference type="ARBA" id="ARBA00044345"/>
    </source>
</evidence>
<dbReference type="CDD" id="cd11558">
    <property type="entry name" value="W2_eIF2B_epsilon"/>
    <property type="match status" value="1"/>
</dbReference>
<comment type="similarity">
    <text evidence="2">Belongs to the eIF-2B gamma/epsilon subunits family.</text>
</comment>
<dbReference type="OrthoDB" id="424572at2759"/>
<dbReference type="Proteomes" id="UP000001996">
    <property type="component" value="Unassembled WGS sequence"/>
</dbReference>
<reference evidence="10 11" key="1">
    <citation type="journal article" date="2009" name="Nature">
        <title>Evolution of pathogenicity and sexual reproduction in eight Candida genomes.</title>
        <authorList>
            <person name="Butler G."/>
            <person name="Rasmussen M.D."/>
            <person name="Lin M.F."/>
            <person name="Santos M.A."/>
            <person name="Sakthikumar S."/>
            <person name="Munro C.A."/>
            <person name="Rheinbay E."/>
            <person name="Grabherr M."/>
            <person name="Forche A."/>
            <person name="Reedy J.L."/>
            <person name="Agrafioti I."/>
            <person name="Arnaud M.B."/>
            <person name="Bates S."/>
            <person name="Brown A.J."/>
            <person name="Brunke S."/>
            <person name="Costanzo M.C."/>
            <person name="Fitzpatrick D.A."/>
            <person name="de Groot P.W."/>
            <person name="Harris D."/>
            <person name="Hoyer L.L."/>
            <person name="Hube B."/>
            <person name="Klis F.M."/>
            <person name="Kodira C."/>
            <person name="Lennard N."/>
            <person name="Logue M.E."/>
            <person name="Martin R."/>
            <person name="Neiman A.M."/>
            <person name="Nikolaou E."/>
            <person name="Quail M.A."/>
            <person name="Quinn J."/>
            <person name="Santos M.C."/>
            <person name="Schmitzberger F.F."/>
            <person name="Sherlock G."/>
            <person name="Shah P."/>
            <person name="Silverstein K.A."/>
            <person name="Skrzypek M.S."/>
            <person name="Soll D."/>
            <person name="Staggs R."/>
            <person name="Stansfield I."/>
            <person name="Stumpf M.P."/>
            <person name="Sudbery P.E."/>
            <person name="Srikantha T."/>
            <person name="Zeng Q."/>
            <person name="Berman J."/>
            <person name="Berriman M."/>
            <person name="Heitman J."/>
            <person name="Gow N.A."/>
            <person name="Lorenz M.C."/>
            <person name="Birren B.W."/>
            <person name="Kellis M."/>
            <person name="Cuomo C.A."/>
        </authorList>
    </citation>
    <scope>NUCLEOTIDE SEQUENCE [LARGE SCALE GENOMIC DNA]</scope>
    <source>
        <strain evidence="11">ATCC 11503 / BCRC 21390 / CBS 2605 / JCM 1781 / NBRC 1676 / NRRL YB-4239</strain>
    </source>
</reference>
<comment type="subunit">
    <text evidence="7">Component of the translation initiation factor 2B (eIF2B) complex which is a heterodecamer of two sets of five different subunits: alpha, beta, gamma, delta and epsilon. Subunits alpha, beta and delta comprise a regulatory subcomplex and subunits epsilon and gamma comprise a catalytic subcomplex. Within the complex, the hexameric regulatory complex resides at the center, with the two heterodimeric catalytic subcomplexes bound on opposite sides.</text>
</comment>
<dbReference type="Gene3D" id="1.25.40.180">
    <property type="match status" value="1"/>
</dbReference>
<comment type="subcellular location">
    <subcellularLocation>
        <location evidence="1">Cytoplasm</location>
        <location evidence="1">Cytosol</location>
    </subcellularLocation>
</comment>
<feature type="region of interest" description="Disordered" evidence="8">
    <location>
        <begin position="420"/>
        <end position="480"/>
    </location>
</feature>
<dbReference type="SUPFAM" id="SSF48371">
    <property type="entry name" value="ARM repeat"/>
    <property type="match status" value="1"/>
</dbReference>
<dbReference type="SUPFAM" id="SSF53448">
    <property type="entry name" value="Nucleotide-diphospho-sugar transferases"/>
    <property type="match status" value="1"/>
</dbReference>
<dbReference type="GO" id="GO:0005085">
    <property type="term" value="F:guanyl-nucleotide exchange factor activity"/>
    <property type="evidence" value="ECO:0007669"/>
    <property type="project" value="EnsemblFungi"/>
</dbReference>
<keyword evidence="4" id="KW-0648">Protein biosynthesis</keyword>
<evidence type="ECO:0000256" key="1">
    <source>
        <dbReference type="ARBA" id="ARBA00004514"/>
    </source>
</evidence>
<accession>A5DTM3</accession>
<dbReference type="Pfam" id="PF00483">
    <property type="entry name" value="NTP_transferase"/>
    <property type="match status" value="1"/>
</dbReference>